<dbReference type="PANTHER" id="PTHR45833">
    <property type="entry name" value="METHIONINE SYNTHASE"/>
    <property type="match status" value="1"/>
</dbReference>
<evidence type="ECO:0000256" key="1">
    <source>
        <dbReference type="ARBA" id="ARBA00010398"/>
    </source>
</evidence>
<feature type="non-terminal residue" evidence="5">
    <location>
        <position position="54"/>
    </location>
</feature>
<dbReference type="GO" id="GO:0008705">
    <property type="term" value="F:methionine synthase activity"/>
    <property type="evidence" value="ECO:0007669"/>
    <property type="project" value="TreeGrafter"/>
</dbReference>
<sequence length="54" mass="6051">MAAERIVILDGAMGTRIQSHNLTEAEYRGERFADHPRDVQGCLDLLSLTQPQII</sequence>
<evidence type="ECO:0000256" key="4">
    <source>
        <dbReference type="ARBA" id="ARBA00023285"/>
    </source>
</evidence>
<comment type="similarity">
    <text evidence="1">Belongs to the vitamin-B12 dependent methionine synthase family.</text>
</comment>
<dbReference type="PANTHER" id="PTHR45833:SF1">
    <property type="entry name" value="METHIONINE SYNTHASE"/>
    <property type="match status" value="1"/>
</dbReference>
<reference evidence="5" key="2">
    <citation type="journal article" date="2021" name="Microbiome">
        <title>Successional dynamics and alternative stable states in a saline activated sludge microbial community over 9 years.</title>
        <authorList>
            <person name="Wang Y."/>
            <person name="Ye J."/>
            <person name="Ju F."/>
            <person name="Liu L."/>
            <person name="Boyd J.A."/>
            <person name="Deng Y."/>
            <person name="Parks D.H."/>
            <person name="Jiang X."/>
            <person name="Yin X."/>
            <person name="Woodcroft B.J."/>
            <person name="Tyson G.W."/>
            <person name="Hugenholtz P."/>
            <person name="Polz M.F."/>
            <person name="Zhang T."/>
        </authorList>
    </citation>
    <scope>NUCLEOTIDE SEQUENCE</scope>
    <source>
        <strain evidence="5">HKST-UBA01</strain>
    </source>
</reference>
<dbReference type="GO" id="GO:0005829">
    <property type="term" value="C:cytosol"/>
    <property type="evidence" value="ECO:0007669"/>
    <property type="project" value="TreeGrafter"/>
</dbReference>
<gene>
    <name evidence="5" type="ORF">KC729_07455</name>
</gene>
<comment type="caution">
    <text evidence="5">The sequence shown here is derived from an EMBL/GenBank/DDBJ whole genome shotgun (WGS) entry which is preliminary data.</text>
</comment>
<keyword evidence="5" id="KW-0489">Methyltransferase</keyword>
<dbReference type="InterPro" id="IPR036589">
    <property type="entry name" value="HCY_dom_sf"/>
</dbReference>
<keyword evidence="4" id="KW-0170">Cobalt</keyword>
<dbReference type="SUPFAM" id="SSF82282">
    <property type="entry name" value="Homocysteine S-methyltransferase"/>
    <property type="match status" value="1"/>
</dbReference>
<dbReference type="GO" id="GO:0032259">
    <property type="term" value="P:methylation"/>
    <property type="evidence" value="ECO:0007669"/>
    <property type="project" value="UniProtKB-KW"/>
</dbReference>
<keyword evidence="2" id="KW-0949">S-adenosyl-L-methionine</keyword>
<protein>
    <submittedName>
        <fullName evidence="5">5-methyltetrahydrofolate--homocysteine methyltransferase</fullName>
    </submittedName>
</protein>
<keyword evidence="3" id="KW-0479">Metal-binding</keyword>
<accession>A0A956LYE4</accession>
<keyword evidence="5" id="KW-0808">Transferase</keyword>
<evidence type="ECO:0000256" key="2">
    <source>
        <dbReference type="ARBA" id="ARBA00022691"/>
    </source>
</evidence>
<dbReference type="InterPro" id="IPR050554">
    <property type="entry name" value="Met_Synthase/Corrinoid"/>
</dbReference>
<dbReference type="Gene3D" id="3.20.20.330">
    <property type="entry name" value="Homocysteine-binding-like domain"/>
    <property type="match status" value="1"/>
</dbReference>
<dbReference type="GO" id="GO:0050667">
    <property type="term" value="P:homocysteine metabolic process"/>
    <property type="evidence" value="ECO:0007669"/>
    <property type="project" value="TreeGrafter"/>
</dbReference>
<name>A0A956LYE4_UNCEI</name>
<dbReference type="AlphaFoldDB" id="A0A956LYE4"/>
<dbReference type="GO" id="GO:0046872">
    <property type="term" value="F:metal ion binding"/>
    <property type="evidence" value="ECO:0007669"/>
    <property type="project" value="UniProtKB-KW"/>
</dbReference>
<dbReference type="GO" id="GO:0046653">
    <property type="term" value="P:tetrahydrofolate metabolic process"/>
    <property type="evidence" value="ECO:0007669"/>
    <property type="project" value="TreeGrafter"/>
</dbReference>
<evidence type="ECO:0000313" key="6">
    <source>
        <dbReference type="Proteomes" id="UP000697710"/>
    </source>
</evidence>
<evidence type="ECO:0000313" key="5">
    <source>
        <dbReference type="EMBL" id="MCA9727503.1"/>
    </source>
</evidence>
<evidence type="ECO:0000256" key="3">
    <source>
        <dbReference type="ARBA" id="ARBA00022723"/>
    </source>
</evidence>
<reference evidence="5" key="1">
    <citation type="submission" date="2020-04" db="EMBL/GenBank/DDBJ databases">
        <authorList>
            <person name="Zhang T."/>
        </authorList>
    </citation>
    <scope>NUCLEOTIDE SEQUENCE</scope>
    <source>
        <strain evidence="5">HKST-UBA01</strain>
    </source>
</reference>
<proteinExistence type="inferred from homology"/>
<dbReference type="Proteomes" id="UP000697710">
    <property type="component" value="Unassembled WGS sequence"/>
</dbReference>
<organism evidence="5 6">
    <name type="scientific">Eiseniibacteriota bacterium</name>
    <dbReference type="NCBI Taxonomy" id="2212470"/>
    <lineage>
        <taxon>Bacteria</taxon>
        <taxon>Candidatus Eiseniibacteriota</taxon>
    </lineage>
</organism>
<dbReference type="EMBL" id="JAGQHR010000179">
    <property type="protein sequence ID" value="MCA9727503.1"/>
    <property type="molecule type" value="Genomic_DNA"/>
</dbReference>